<dbReference type="NCBIfam" id="TIGR01571">
    <property type="entry name" value="A_thal_Cys_rich"/>
    <property type="match status" value="1"/>
</dbReference>
<dbReference type="EMBL" id="GL433837">
    <property type="protein sequence ID" value="EFN58599.1"/>
    <property type="molecule type" value="Genomic_DNA"/>
</dbReference>
<sequence>MGDGSCVLNCCLYWLLGVFCLDCCLAAPKRGRLRDNHALAPEPCGDCCVHCWCGPCAVCQEARLIKSHGVMPAHMAAPAGAAAPPPQYYQQAPPQGQGPPQQQFMSV</sequence>
<keyword evidence="4" id="KW-1185">Reference proteome</keyword>
<protein>
    <submittedName>
        <fullName evidence="3">Uncharacterized protein</fullName>
    </submittedName>
</protein>
<dbReference type="OrthoDB" id="546105at2759"/>
<keyword evidence="2" id="KW-0732">Signal</keyword>
<dbReference type="RefSeq" id="XP_005850701.1">
    <property type="nucleotide sequence ID" value="XM_005850639.1"/>
</dbReference>
<name>E1Z674_CHLVA</name>
<evidence type="ECO:0000313" key="4">
    <source>
        <dbReference type="Proteomes" id="UP000008141"/>
    </source>
</evidence>
<gene>
    <name evidence="3" type="ORF">CHLNCDRAFT_140784</name>
</gene>
<dbReference type="KEGG" id="cvr:CHLNCDRAFT_140784"/>
<reference evidence="3 4" key="1">
    <citation type="journal article" date="2010" name="Plant Cell">
        <title>The Chlorella variabilis NC64A genome reveals adaptation to photosymbiosis, coevolution with viruses, and cryptic sex.</title>
        <authorList>
            <person name="Blanc G."/>
            <person name="Duncan G."/>
            <person name="Agarkova I."/>
            <person name="Borodovsky M."/>
            <person name="Gurnon J."/>
            <person name="Kuo A."/>
            <person name="Lindquist E."/>
            <person name="Lucas S."/>
            <person name="Pangilinan J."/>
            <person name="Polle J."/>
            <person name="Salamov A."/>
            <person name="Terry A."/>
            <person name="Yamada T."/>
            <person name="Dunigan D.D."/>
            <person name="Grigoriev I.V."/>
            <person name="Claverie J.M."/>
            <person name="Van Etten J.L."/>
        </authorList>
    </citation>
    <scope>NUCLEOTIDE SEQUENCE [LARGE SCALE GENOMIC DNA]</scope>
    <source>
        <strain evidence="3 4">NC64A</strain>
    </source>
</reference>
<evidence type="ECO:0000256" key="1">
    <source>
        <dbReference type="SAM" id="MobiDB-lite"/>
    </source>
</evidence>
<feature type="region of interest" description="Disordered" evidence="1">
    <location>
        <begin position="77"/>
        <end position="107"/>
    </location>
</feature>
<dbReference type="InterPro" id="IPR006461">
    <property type="entry name" value="PLAC_motif_containing"/>
</dbReference>
<evidence type="ECO:0000256" key="2">
    <source>
        <dbReference type="SAM" id="SignalP"/>
    </source>
</evidence>
<proteinExistence type="predicted"/>
<evidence type="ECO:0000313" key="3">
    <source>
        <dbReference type="EMBL" id="EFN58599.1"/>
    </source>
</evidence>
<dbReference type="AlphaFoldDB" id="E1Z674"/>
<dbReference type="STRING" id="554065.E1Z674"/>
<dbReference type="InParanoid" id="E1Z674"/>
<dbReference type="PANTHER" id="PTHR15907">
    <property type="entry name" value="DUF614 FAMILY PROTEIN-RELATED"/>
    <property type="match status" value="1"/>
</dbReference>
<dbReference type="Proteomes" id="UP000008141">
    <property type="component" value="Unassembled WGS sequence"/>
</dbReference>
<feature type="chain" id="PRO_5003156001" evidence="2">
    <location>
        <begin position="27"/>
        <end position="107"/>
    </location>
</feature>
<dbReference type="GeneID" id="17357816"/>
<accession>E1Z674</accession>
<feature type="signal peptide" evidence="2">
    <location>
        <begin position="1"/>
        <end position="26"/>
    </location>
</feature>
<organism evidence="4">
    <name type="scientific">Chlorella variabilis</name>
    <name type="common">Green alga</name>
    <dbReference type="NCBI Taxonomy" id="554065"/>
    <lineage>
        <taxon>Eukaryota</taxon>
        <taxon>Viridiplantae</taxon>
        <taxon>Chlorophyta</taxon>
        <taxon>core chlorophytes</taxon>
        <taxon>Trebouxiophyceae</taxon>
        <taxon>Chlorellales</taxon>
        <taxon>Chlorellaceae</taxon>
        <taxon>Chlorella clade</taxon>
        <taxon>Chlorella</taxon>
    </lineage>
</organism>
<dbReference type="Pfam" id="PF04749">
    <property type="entry name" value="PLAC8"/>
    <property type="match status" value="1"/>
</dbReference>